<dbReference type="InterPro" id="IPR044516">
    <property type="entry name" value="UXS-like"/>
</dbReference>
<evidence type="ECO:0000256" key="1">
    <source>
        <dbReference type="ARBA" id="ARBA00001911"/>
    </source>
</evidence>
<dbReference type="Gene3D" id="3.40.50.720">
    <property type="entry name" value="NAD(P)-binding Rossmann-like Domain"/>
    <property type="match status" value="1"/>
</dbReference>
<accession>A0AAW9T6P8</accession>
<dbReference type="Pfam" id="PF01370">
    <property type="entry name" value="Epimerase"/>
    <property type="match status" value="1"/>
</dbReference>
<sequence>MVEISYKNDILHAANICLPWEKLDGCNILITGATGLIGSCIVEALMAHAPRNFDIYACGRNEQRAKDRFQDYWNDSKFHFVQYDVASPLASSVDFHYVIHAASNASPNFFATKPVEVIFANILGVKNLMEYGLKHNMKRLLYVSSGEVYGEGNGDEFSEDYSGYVNPLLSRNCYPSSKRTAENLCVCYVEEYGVDCVIARPCHVYGPHFTESDNRVYAQFIRNVLDGNDIVMKSTGVQFRSWCYVVDCVSALLYILLKGENKEAYNVADEGSNISIKELADMGASIAGKKVVQDIPADSEKVGYNLVKKSVFKTERLRSLGWSVEGTMREKMEKTINELRNGK</sequence>
<dbReference type="Proteomes" id="UP000420707">
    <property type="component" value="Unassembled WGS sequence"/>
</dbReference>
<comment type="cofactor">
    <cofactor evidence="1">
        <name>NAD(+)</name>
        <dbReference type="ChEBI" id="CHEBI:57540"/>
    </cofactor>
</comment>
<comment type="caution">
    <text evidence="6">The sequence shown here is derived from an EMBL/GenBank/DDBJ whole genome shotgun (WGS) entry which is preliminary data.</text>
</comment>
<keyword evidence="3" id="KW-0520">NAD</keyword>
<protein>
    <submittedName>
        <fullName evidence="6">NAD-dependent epimerase/dehydratase family protein</fullName>
    </submittedName>
</protein>
<evidence type="ECO:0000313" key="7">
    <source>
        <dbReference type="Proteomes" id="UP000420707"/>
    </source>
</evidence>
<gene>
    <name evidence="6" type="ORF">F7D90_02880</name>
</gene>
<dbReference type="GO" id="GO:0070403">
    <property type="term" value="F:NAD+ binding"/>
    <property type="evidence" value="ECO:0007669"/>
    <property type="project" value="InterPro"/>
</dbReference>
<dbReference type="InterPro" id="IPR036291">
    <property type="entry name" value="NAD(P)-bd_dom_sf"/>
</dbReference>
<feature type="domain" description="NAD-dependent epimerase/dehydratase" evidence="5">
    <location>
        <begin position="28"/>
        <end position="268"/>
    </location>
</feature>
<keyword evidence="4" id="KW-0456">Lyase</keyword>
<reference evidence="7" key="1">
    <citation type="submission" date="2019-09" db="EMBL/GenBank/DDBJ databases">
        <title>Distinct polysaccharide growth profiles of human intestinal Prevotella copri isolates.</title>
        <authorList>
            <person name="Fehlner-Peach H."/>
            <person name="Magnabosco C."/>
            <person name="Raghavan V."/>
            <person name="Scher J.U."/>
            <person name="Tett A."/>
            <person name="Cox L.M."/>
            <person name="Gottsegen C."/>
            <person name="Watters A."/>
            <person name="Wiltshire- Gordon J.D."/>
            <person name="Segata N."/>
            <person name="Bonneau R."/>
            <person name="Littman D.R."/>
        </authorList>
    </citation>
    <scope>NUCLEOTIDE SEQUENCE [LARGE SCALE GENOMIC DNA]</scope>
    <source>
        <strain evidence="7">iAP146</strain>
    </source>
</reference>
<organism evidence="6 7">
    <name type="scientific">Segatella copri</name>
    <dbReference type="NCBI Taxonomy" id="165179"/>
    <lineage>
        <taxon>Bacteria</taxon>
        <taxon>Pseudomonadati</taxon>
        <taxon>Bacteroidota</taxon>
        <taxon>Bacteroidia</taxon>
        <taxon>Bacteroidales</taxon>
        <taxon>Prevotellaceae</taxon>
        <taxon>Segatella</taxon>
    </lineage>
</organism>
<name>A0AAW9T6P8_9BACT</name>
<dbReference type="RefSeq" id="WP_153086692.1">
    <property type="nucleotide sequence ID" value="NZ_VZAM01000080.1"/>
</dbReference>
<dbReference type="GO" id="GO:0048040">
    <property type="term" value="F:UDP-glucuronate decarboxylase activity"/>
    <property type="evidence" value="ECO:0007669"/>
    <property type="project" value="TreeGrafter"/>
</dbReference>
<dbReference type="SUPFAM" id="SSF51735">
    <property type="entry name" value="NAD(P)-binding Rossmann-fold domains"/>
    <property type="match status" value="1"/>
</dbReference>
<dbReference type="InterPro" id="IPR001509">
    <property type="entry name" value="Epimerase_deHydtase"/>
</dbReference>
<dbReference type="PANTHER" id="PTHR43078">
    <property type="entry name" value="UDP-GLUCURONIC ACID DECARBOXYLASE-RELATED"/>
    <property type="match status" value="1"/>
</dbReference>
<dbReference type="GO" id="GO:0042732">
    <property type="term" value="P:D-xylose metabolic process"/>
    <property type="evidence" value="ECO:0007669"/>
    <property type="project" value="InterPro"/>
</dbReference>
<dbReference type="GO" id="GO:0005737">
    <property type="term" value="C:cytoplasm"/>
    <property type="evidence" value="ECO:0007669"/>
    <property type="project" value="TreeGrafter"/>
</dbReference>
<dbReference type="PANTHER" id="PTHR43078:SF7">
    <property type="entry name" value="UDP-GLUCURONATE DECARBOXYLASE"/>
    <property type="match status" value="1"/>
</dbReference>
<evidence type="ECO:0000259" key="5">
    <source>
        <dbReference type="Pfam" id="PF01370"/>
    </source>
</evidence>
<evidence type="ECO:0000256" key="2">
    <source>
        <dbReference type="ARBA" id="ARBA00022793"/>
    </source>
</evidence>
<evidence type="ECO:0000313" key="6">
    <source>
        <dbReference type="EMBL" id="MQN30915.1"/>
    </source>
</evidence>
<evidence type="ECO:0000256" key="3">
    <source>
        <dbReference type="ARBA" id="ARBA00023027"/>
    </source>
</evidence>
<evidence type="ECO:0000256" key="4">
    <source>
        <dbReference type="ARBA" id="ARBA00023239"/>
    </source>
</evidence>
<dbReference type="AlphaFoldDB" id="A0AAW9T6P8"/>
<keyword evidence="2" id="KW-0210">Decarboxylase</keyword>
<dbReference type="EMBL" id="VZCR01000020">
    <property type="protein sequence ID" value="MQN30915.1"/>
    <property type="molecule type" value="Genomic_DNA"/>
</dbReference>
<proteinExistence type="predicted"/>